<gene>
    <name evidence="2" type="ORF">FA15DRAFT_689637</name>
</gene>
<evidence type="ECO:0008006" key="4">
    <source>
        <dbReference type="Google" id="ProtNLM"/>
    </source>
</evidence>
<keyword evidence="1" id="KW-0812">Transmembrane</keyword>
<dbReference type="STRING" id="230819.A0A5C3KFW5"/>
<dbReference type="PANTHER" id="PTHR36050:SF1">
    <property type="entry name" value="O-FUCOSYLTRANSFERASE 30"/>
    <property type="match status" value="1"/>
</dbReference>
<reference evidence="2 3" key="1">
    <citation type="journal article" date="2019" name="Nat. Ecol. Evol.">
        <title>Megaphylogeny resolves global patterns of mushroom evolution.</title>
        <authorList>
            <person name="Varga T."/>
            <person name="Krizsan K."/>
            <person name="Foldi C."/>
            <person name="Dima B."/>
            <person name="Sanchez-Garcia M."/>
            <person name="Sanchez-Ramirez S."/>
            <person name="Szollosi G.J."/>
            <person name="Szarkandi J.G."/>
            <person name="Papp V."/>
            <person name="Albert L."/>
            <person name="Andreopoulos W."/>
            <person name="Angelini C."/>
            <person name="Antonin V."/>
            <person name="Barry K.W."/>
            <person name="Bougher N.L."/>
            <person name="Buchanan P."/>
            <person name="Buyck B."/>
            <person name="Bense V."/>
            <person name="Catcheside P."/>
            <person name="Chovatia M."/>
            <person name="Cooper J."/>
            <person name="Damon W."/>
            <person name="Desjardin D."/>
            <person name="Finy P."/>
            <person name="Geml J."/>
            <person name="Haridas S."/>
            <person name="Hughes K."/>
            <person name="Justo A."/>
            <person name="Karasinski D."/>
            <person name="Kautmanova I."/>
            <person name="Kiss B."/>
            <person name="Kocsube S."/>
            <person name="Kotiranta H."/>
            <person name="LaButti K.M."/>
            <person name="Lechner B.E."/>
            <person name="Liimatainen K."/>
            <person name="Lipzen A."/>
            <person name="Lukacs Z."/>
            <person name="Mihaltcheva S."/>
            <person name="Morgado L.N."/>
            <person name="Niskanen T."/>
            <person name="Noordeloos M.E."/>
            <person name="Ohm R.A."/>
            <person name="Ortiz-Santana B."/>
            <person name="Ovrebo C."/>
            <person name="Racz N."/>
            <person name="Riley R."/>
            <person name="Savchenko A."/>
            <person name="Shiryaev A."/>
            <person name="Soop K."/>
            <person name="Spirin V."/>
            <person name="Szebenyi C."/>
            <person name="Tomsovsky M."/>
            <person name="Tulloss R.E."/>
            <person name="Uehling J."/>
            <person name="Grigoriev I.V."/>
            <person name="Vagvolgyi C."/>
            <person name="Papp T."/>
            <person name="Martin F.M."/>
            <person name="Miettinen O."/>
            <person name="Hibbett D.S."/>
            <person name="Nagy L.G."/>
        </authorList>
    </citation>
    <scope>NUCLEOTIDE SEQUENCE [LARGE SCALE GENOMIC DNA]</scope>
    <source>
        <strain evidence="2 3">CBS 121175</strain>
    </source>
</reference>
<dbReference type="Gene3D" id="3.40.50.11350">
    <property type="match status" value="1"/>
</dbReference>
<feature type="transmembrane region" description="Helical" evidence="1">
    <location>
        <begin position="20"/>
        <end position="41"/>
    </location>
</feature>
<evidence type="ECO:0000313" key="2">
    <source>
        <dbReference type="EMBL" id="TFK18970.1"/>
    </source>
</evidence>
<keyword evidence="1" id="KW-0472">Membrane</keyword>
<dbReference type="EMBL" id="ML210366">
    <property type="protein sequence ID" value="TFK18970.1"/>
    <property type="molecule type" value="Genomic_DNA"/>
</dbReference>
<accession>A0A5C3KFW5</accession>
<evidence type="ECO:0000313" key="3">
    <source>
        <dbReference type="Proteomes" id="UP000307440"/>
    </source>
</evidence>
<organism evidence="2 3">
    <name type="scientific">Coprinopsis marcescibilis</name>
    <name type="common">Agaric fungus</name>
    <name type="synonym">Psathyrella marcescibilis</name>
    <dbReference type="NCBI Taxonomy" id="230819"/>
    <lineage>
        <taxon>Eukaryota</taxon>
        <taxon>Fungi</taxon>
        <taxon>Dikarya</taxon>
        <taxon>Basidiomycota</taxon>
        <taxon>Agaricomycotina</taxon>
        <taxon>Agaricomycetes</taxon>
        <taxon>Agaricomycetidae</taxon>
        <taxon>Agaricales</taxon>
        <taxon>Agaricineae</taxon>
        <taxon>Psathyrellaceae</taxon>
        <taxon>Coprinopsis</taxon>
    </lineage>
</organism>
<dbReference type="OrthoDB" id="1882547at2759"/>
<dbReference type="PANTHER" id="PTHR36050">
    <property type="entry name" value="O-FUCOSYLTRANSFERASE 30"/>
    <property type="match status" value="1"/>
</dbReference>
<name>A0A5C3KFW5_COPMA</name>
<evidence type="ECO:0000256" key="1">
    <source>
        <dbReference type="SAM" id="Phobius"/>
    </source>
</evidence>
<keyword evidence="1" id="KW-1133">Transmembrane helix</keyword>
<keyword evidence="3" id="KW-1185">Reference proteome</keyword>
<sequence length="485" mass="54538">MLSRDSTTSGVLLSVFMNQTLLLVLLTTFCFLCCYALYCLFSTAWTLDTWNDFTAANISPTQPTTSVRDISNDIRQRLVAGEHGFHNQRIAFENALVLAKLLNRTLLAPPVHLATKPIRYLQFDSLFQALALSGREGLEHCPGVPYYLSMPIECLHYFDSTNVPWNRLFDLSAIEERQTVLHLQDLSHLAAIHDSVFYGDRDVLVLRDEDPYHYQIRLGGNYSTATTSKYKQNIMVSDLQMYTAPLVQFGTLFGSHRLVLGNDNSLLDDIRKAMVLRHPTLAKAAKTITSTLGGGYVGIHLRLGDGKFVKLGERTAFRVWCDLVRHLDLTDGEIHAINEHNKFHFGGINGTVSCSPVRREQAHNSVPRPTFTHYARRCRHPHGPPGDFSLEIPLFVSTDVPKARSHPLLQPILRTFRCSFFLDDFPHAQNILGDLRNERDGVSLSSFFVPFLDAMVTGHAALFVGTPGSTFSSYVKNTLWPAYHS</sequence>
<protein>
    <recommendedName>
        <fullName evidence="4">CigA protein</fullName>
    </recommendedName>
</protein>
<proteinExistence type="predicted"/>
<dbReference type="Proteomes" id="UP000307440">
    <property type="component" value="Unassembled WGS sequence"/>
</dbReference>
<dbReference type="AlphaFoldDB" id="A0A5C3KFW5"/>